<dbReference type="PANTHER" id="PTHR43646:SF2">
    <property type="entry name" value="GLYCOSYLTRANSFERASE 2-LIKE DOMAIN-CONTAINING PROTEIN"/>
    <property type="match status" value="1"/>
</dbReference>
<protein>
    <submittedName>
        <fullName evidence="7">Glycosyl transferase family 2</fullName>
    </submittedName>
</protein>
<name>A0A2G9YWR4_9BACT</name>
<dbReference type="Gene3D" id="3.90.550.10">
    <property type="entry name" value="Spore Coat Polysaccharide Biosynthesis Protein SpsA, Chain A"/>
    <property type="match status" value="1"/>
</dbReference>
<evidence type="ECO:0000256" key="1">
    <source>
        <dbReference type="ARBA" id="ARBA00004236"/>
    </source>
</evidence>
<dbReference type="PANTHER" id="PTHR43646">
    <property type="entry name" value="GLYCOSYLTRANSFERASE"/>
    <property type="match status" value="1"/>
</dbReference>
<accession>A0A2G9YWR4</accession>
<organism evidence="7 8">
    <name type="scientific">Candidatus Nealsonbacteria bacterium CG23_combo_of_CG06-09_8_20_14_all_39_17</name>
    <dbReference type="NCBI Taxonomy" id="1974722"/>
    <lineage>
        <taxon>Bacteria</taxon>
        <taxon>Candidatus Nealsoniibacteriota</taxon>
    </lineage>
</organism>
<evidence type="ECO:0000256" key="5">
    <source>
        <dbReference type="ARBA" id="ARBA00023136"/>
    </source>
</evidence>
<keyword evidence="5" id="KW-0472">Membrane</keyword>
<evidence type="ECO:0000256" key="2">
    <source>
        <dbReference type="ARBA" id="ARBA00022475"/>
    </source>
</evidence>
<dbReference type="EMBL" id="PCRO01000018">
    <property type="protein sequence ID" value="PIP22911.1"/>
    <property type="molecule type" value="Genomic_DNA"/>
</dbReference>
<evidence type="ECO:0000256" key="4">
    <source>
        <dbReference type="ARBA" id="ARBA00022679"/>
    </source>
</evidence>
<gene>
    <name evidence="7" type="ORF">COX37_01390</name>
</gene>
<evidence type="ECO:0000313" key="8">
    <source>
        <dbReference type="Proteomes" id="UP000229976"/>
    </source>
</evidence>
<comment type="subcellular location">
    <subcellularLocation>
        <location evidence="1">Cell membrane</location>
    </subcellularLocation>
</comment>
<evidence type="ECO:0000256" key="3">
    <source>
        <dbReference type="ARBA" id="ARBA00022676"/>
    </source>
</evidence>
<sequence length="242" mass="27950">MLSIIVPTLNEEKYLPLLLQSIKEQSFRDLEIVVADAGSTDRTVEIAKEYGCRIVKGGLPARGRNQGALEAKGDIFLFLDADLVLQKDSLGRLLDEFKKRDLSIATCCLGSVSGSRREKFFYDFFYNFYIMIVERIFPHGAILIMVRRNVHEAVNGFDETIKLAEDHFYTRQVAKLGKFGILKSANILASPRRFERDGWFTTYIKYLLCEIHLVFLGPVRTDIFKYEFDHYEKKDNDKNLKI</sequence>
<dbReference type="GO" id="GO:0016757">
    <property type="term" value="F:glycosyltransferase activity"/>
    <property type="evidence" value="ECO:0007669"/>
    <property type="project" value="UniProtKB-KW"/>
</dbReference>
<dbReference type="GO" id="GO:0005886">
    <property type="term" value="C:plasma membrane"/>
    <property type="evidence" value="ECO:0007669"/>
    <property type="project" value="UniProtKB-SubCell"/>
</dbReference>
<keyword evidence="3" id="KW-0328">Glycosyltransferase</keyword>
<reference evidence="7 8" key="1">
    <citation type="submission" date="2017-09" db="EMBL/GenBank/DDBJ databases">
        <title>Depth-based differentiation of microbial function through sediment-hosted aquifers and enrichment of novel symbionts in the deep terrestrial subsurface.</title>
        <authorList>
            <person name="Probst A.J."/>
            <person name="Ladd B."/>
            <person name="Jarett J.K."/>
            <person name="Geller-Mcgrath D.E."/>
            <person name="Sieber C.M."/>
            <person name="Emerson J.B."/>
            <person name="Anantharaman K."/>
            <person name="Thomas B.C."/>
            <person name="Malmstrom R."/>
            <person name="Stieglmeier M."/>
            <person name="Klingl A."/>
            <person name="Woyke T."/>
            <person name="Ryan C.M."/>
            <person name="Banfield J.F."/>
        </authorList>
    </citation>
    <scope>NUCLEOTIDE SEQUENCE [LARGE SCALE GENOMIC DNA]</scope>
    <source>
        <strain evidence="7">CG23_combo_of_CG06-09_8_20_14_all_39_17</strain>
    </source>
</reference>
<dbReference type="Proteomes" id="UP000229976">
    <property type="component" value="Unassembled WGS sequence"/>
</dbReference>
<keyword evidence="4 7" id="KW-0808">Transferase</keyword>
<evidence type="ECO:0000259" key="6">
    <source>
        <dbReference type="Pfam" id="PF00535"/>
    </source>
</evidence>
<dbReference type="InterPro" id="IPR001173">
    <property type="entry name" value="Glyco_trans_2-like"/>
</dbReference>
<dbReference type="Pfam" id="PF00535">
    <property type="entry name" value="Glycos_transf_2"/>
    <property type="match status" value="1"/>
</dbReference>
<dbReference type="SUPFAM" id="SSF53448">
    <property type="entry name" value="Nucleotide-diphospho-sugar transferases"/>
    <property type="match status" value="1"/>
</dbReference>
<dbReference type="InterPro" id="IPR029044">
    <property type="entry name" value="Nucleotide-diphossugar_trans"/>
</dbReference>
<feature type="domain" description="Glycosyltransferase 2-like" evidence="6">
    <location>
        <begin position="3"/>
        <end position="125"/>
    </location>
</feature>
<dbReference type="AlphaFoldDB" id="A0A2G9YWR4"/>
<comment type="caution">
    <text evidence="7">The sequence shown here is derived from an EMBL/GenBank/DDBJ whole genome shotgun (WGS) entry which is preliminary data.</text>
</comment>
<proteinExistence type="predicted"/>
<evidence type="ECO:0000313" key="7">
    <source>
        <dbReference type="EMBL" id="PIP22911.1"/>
    </source>
</evidence>
<keyword evidence="2" id="KW-1003">Cell membrane</keyword>